<proteinExistence type="predicted"/>
<gene>
    <name evidence="1" type="ORF">BJ138DRAFT_1227604</name>
</gene>
<organism evidence="1 2">
    <name type="scientific">Hygrophoropsis aurantiaca</name>
    <dbReference type="NCBI Taxonomy" id="72124"/>
    <lineage>
        <taxon>Eukaryota</taxon>
        <taxon>Fungi</taxon>
        <taxon>Dikarya</taxon>
        <taxon>Basidiomycota</taxon>
        <taxon>Agaricomycotina</taxon>
        <taxon>Agaricomycetes</taxon>
        <taxon>Agaricomycetidae</taxon>
        <taxon>Boletales</taxon>
        <taxon>Coniophorineae</taxon>
        <taxon>Hygrophoropsidaceae</taxon>
        <taxon>Hygrophoropsis</taxon>
    </lineage>
</organism>
<sequence>MSSTKATPHVSERQDIHKSCRTLETLVNVLSDYSDTAKAIVTLQKKLAKALKDAANLKSTAEIPASALGASASIFEVLFDIDSKFVKIVDKECDGISSEVKKWFNKLSKEERAHDERLNDANARIEQASRLAKGQKYEKKSKKNPRDAGEEHARYVHLKSVLGPEMSQEKYNHALLVTQQHASVTINVAACLSRVADAEWARTCESIRKCSPTIGPLGEWRALCEGAWSGPLPDNLPDIANGPIRDPVGVRMQMGVSEWGQSGAYPTSFPSASSFPPSSGNTLASNSSDQSLGMHMPRPPFSTNEENQGSINSITTLSAFPFPPTHIPVPLTVNEGSRQGQRGHIQNLQVPQPNQMFPVVLSESPKPIEEDLPVMSSAQRSSTRISPAQESSDTLTPSNSRPPSDRGLNEKRVSAVTVIEGIDTGESSSNVTSGPRSDGQLQGQLSVVAREQRGGLNNTPSEQPSDSSRKTEYSLADREFGVEKERKGILKSHTVDVVKKGLERTESSTSTQSIVAVMRNRYSQTIETPSPSPKEVPKLPLSVSNLASRYQPSDEPLSPRRSSASPTNDRHFIAPETPKRRMTRDIPFDDDEIRRRRQRIEELAELELKEKEYELRQRERELNQKSRDFERNKQQFLGSHTDLSSSLGETPKGPRSSPFQHRHSQSTSHLIPPPSSSSASVSPSTSFLQQPQPTPSPSHSQPSTPLPSKEHAPFCGCDTCSVNKYKSLDASPSPRDLRPPEPPILLRPEKPKGWIRRLSMPVVNASFSLDAKKNISVTSLKAGLSAPAENGRLRKRSFEQGISNRTVGGIGRR</sequence>
<evidence type="ECO:0000313" key="1">
    <source>
        <dbReference type="EMBL" id="KAH7912818.1"/>
    </source>
</evidence>
<reference evidence="1" key="1">
    <citation type="journal article" date="2021" name="New Phytol.">
        <title>Evolutionary innovations through gain and loss of genes in the ectomycorrhizal Boletales.</title>
        <authorList>
            <person name="Wu G."/>
            <person name="Miyauchi S."/>
            <person name="Morin E."/>
            <person name="Kuo A."/>
            <person name="Drula E."/>
            <person name="Varga T."/>
            <person name="Kohler A."/>
            <person name="Feng B."/>
            <person name="Cao Y."/>
            <person name="Lipzen A."/>
            <person name="Daum C."/>
            <person name="Hundley H."/>
            <person name="Pangilinan J."/>
            <person name="Johnson J."/>
            <person name="Barry K."/>
            <person name="LaButti K."/>
            <person name="Ng V."/>
            <person name="Ahrendt S."/>
            <person name="Min B."/>
            <person name="Choi I.G."/>
            <person name="Park H."/>
            <person name="Plett J.M."/>
            <person name="Magnuson J."/>
            <person name="Spatafora J.W."/>
            <person name="Nagy L.G."/>
            <person name="Henrissat B."/>
            <person name="Grigoriev I.V."/>
            <person name="Yang Z.L."/>
            <person name="Xu J."/>
            <person name="Martin F.M."/>
        </authorList>
    </citation>
    <scope>NUCLEOTIDE SEQUENCE</scope>
    <source>
        <strain evidence="1">ATCC 28755</strain>
    </source>
</reference>
<comment type="caution">
    <text evidence="1">The sequence shown here is derived from an EMBL/GenBank/DDBJ whole genome shotgun (WGS) entry which is preliminary data.</text>
</comment>
<evidence type="ECO:0000313" key="2">
    <source>
        <dbReference type="Proteomes" id="UP000790377"/>
    </source>
</evidence>
<accession>A0ACB8AHZ9</accession>
<protein>
    <submittedName>
        <fullName evidence="1">Uncharacterized protein</fullName>
    </submittedName>
</protein>
<dbReference type="Proteomes" id="UP000790377">
    <property type="component" value="Unassembled WGS sequence"/>
</dbReference>
<name>A0ACB8AHZ9_9AGAM</name>
<dbReference type="EMBL" id="MU267643">
    <property type="protein sequence ID" value="KAH7912818.1"/>
    <property type="molecule type" value="Genomic_DNA"/>
</dbReference>
<keyword evidence="2" id="KW-1185">Reference proteome</keyword>